<organism evidence="1 2">
    <name type="scientific">Labedaea rhizosphaerae</name>
    <dbReference type="NCBI Taxonomy" id="598644"/>
    <lineage>
        <taxon>Bacteria</taxon>
        <taxon>Bacillati</taxon>
        <taxon>Actinomycetota</taxon>
        <taxon>Actinomycetes</taxon>
        <taxon>Pseudonocardiales</taxon>
        <taxon>Pseudonocardiaceae</taxon>
        <taxon>Labedaea</taxon>
    </lineage>
</organism>
<dbReference type="InterPro" id="IPR029069">
    <property type="entry name" value="HotDog_dom_sf"/>
</dbReference>
<dbReference type="CDD" id="cd03443">
    <property type="entry name" value="PaaI_thioesterase"/>
    <property type="match status" value="1"/>
</dbReference>
<reference evidence="1 2" key="1">
    <citation type="submission" date="2019-03" db="EMBL/GenBank/DDBJ databases">
        <title>Genomic Encyclopedia of Type Strains, Phase IV (KMG-IV): sequencing the most valuable type-strain genomes for metagenomic binning, comparative biology and taxonomic classification.</title>
        <authorList>
            <person name="Goeker M."/>
        </authorList>
    </citation>
    <scope>NUCLEOTIDE SEQUENCE [LARGE SCALE GENOMIC DNA]</scope>
    <source>
        <strain evidence="1 2">DSM 45361</strain>
    </source>
</reference>
<dbReference type="RefSeq" id="WP_133847591.1">
    <property type="nucleotide sequence ID" value="NZ_SNXZ01000001.1"/>
</dbReference>
<dbReference type="SUPFAM" id="SSF54637">
    <property type="entry name" value="Thioesterase/thiol ester dehydrase-isomerase"/>
    <property type="match status" value="1"/>
</dbReference>
<keyword evidence="2" id="KW-1185">Reference proteome</keyword>
<sequence length="153" mass="16336">MADDFGWVADAMYKTVPWVSTAGVKFTELAADRVVATLPDVEGQRNHIGGPHAAVMFGLAETASGAVGLGSFAHLMDRAVPLVVKSEIRYRKVAMGELTAEAVLGRPAAEVIAELDEGKRPEFPVDCTIRNAESVTTAEMTVVWTLRPNAKPA</sequence>
<dbReference type="Gene3D" id="3.10.129.10">
    <property type="entry name" value="Hotdog Thioesterase"/>
    <property type="match status" value="1"/>
</dbReference>
<evidence type="ECO:0000313" key="2">
    <source>
        <dbReference type="Proteomes" id="UP000295444"/>
    </source>
</evidence>
<dbReference type="Proteomes" id="UP000295444">
    <property type="component" value="Unassembled WGS sequence"/>
</dbReference>
<accession>A0A4R6SKR1</accession>
<dbReference type="EMBL" id="SNXZ01000001">
    <property type="protein sequence ID" value="TDQ04728.1"/>
    <property type="molecule type" value="Genomic_DNA"/>
</dbReference>
<dbReference type="AlphaFoldDB" id="A0A4R6SKR1"/>
<name>A0A4R6SKR1_LABRH</name>
<protein>
    <submittedName>
        <fullName evidence="1">Uncharacterized protein DUF4442</fullName>
    </submittedName>
</protein>
<proteinExistence type="predicted"/>
<dbReference type="InterPro" id="IPR027961">
    <property type="entry name" value="DUF4442"/>
</dbReference>
<comment type="caution">
    <text evidence="1">The sequence shown here is derived from an EMBL/GenBank/DDBJ whole genome shotgun (WGS) entry which is preliminary data.</text>
</comment>
<evidence type="ECO:0000313" key="1">
    <source>
        <dbReference type="EMBL" id="TDQ04728.1"/>
    </source>
</evidence>
<dbReference type="Pfam" id="PF14539">
    <property type="entry name" value="DUF4442"/>
    <property type="match status" value="1"/>
</dbReference>
<gene>
    <name evidence="1" type="ORF">EV186_101683</name>
</gene>
<dbReference type="OrthoDB" id="196313at2"/>